<evidence type="ECO:0000313" key="1">
    <source>
        <dbReference type="EMBL" id="KAK6483715.1"/>
    </source>
</evidence>
<sequence length="122" mass="13580">MEQMIRFVLLQGGSDAGERVGGLVFPDLRCSLMNKQIQKEPSEDGMLTRVCFICEERPKQTSLKHCITLKPSPVRIAVLCCHKHSPAMISQRTRAPPCGECREVQDIASSGYFCAVIDKLTL</sequence>
<accession>A0ABR0ZGW9</accession>
<protein>
    <submittedName>
        <fullName evidence="1">Uncharacterized protein</fullName>
    </submittedName>
</protein>
<dbReference type="Proteomes" id="UP001369086">
    <property type="component" value="Unassembled WGS sequence"/>
</dbReference>
<keyword evidence="2" id="KW-1185">Reference proteome</keyword>
<proteinExistence type="predicted"/>
<comment type="caution">
    <text evidence="1">The sequence shown here is derived from an EMBL/GenBank/DDBJ whole genome shotgun (WGS) entry which is preliminary data.</text>
</comment>
<name>A0ABR0ZGW9_HUSHU</name>
<organism evidence="1 2">
    <name type="scientific">Huso huso</name>
    <name type="common">Beluga</name>
    <name type="synonym">Acipenser huso</name>
    <dbReference type="NCBI Taxonomy" id="61971"/>
    <lineage>
        <taxon>Eukaryota</taxon>
        <taxon>Metazoa</taxon>
        <taxon>Chordata</taxon>
        <taxon>Craniata</taxon>
        <taxon>Vertebrata</taxon>
        <taxon>Euteleostomi</taxon>
        <taxon>Actinopterygii</taxon>
        <taxon>Chondrostei</taxon>
        <taxon>Acipenseriformes</taxon>
        <taxon>Acipenseridae</taxon>
        <taxon>Huso</taxon>
    </lineage>
</organism>
<dbReference type="EMBL" id="JAHFZB010000012">
    <property type="protein sequence ID" value="KAK6483715.1"/>
    <property type="molecule type" value="Genomic_DNA"/>
</dbReference>
<reference evidence="1 2" key="1">
    <citation type="submission" date="2021-05" db="EMBL/GenBank/DDBJ databases">
        <authorList>
            <person name="Zahm M."/>
            <person name="Klopp C."/>
            <person name="Cabau C."/>
            <person name="Kuhl H."/>
            <person name="Suciu R."/>
            <person name="Ciorpac M."/>
            <person name="Holostenco D."/>
            <person name="Gessner J."/>
            <person name="Wuertz S."/>
            <person name="Hohne C."/>
            <person name="Stock M."/>
            <person name="Gislard M."/>
            <person name="Lluch J."/>
            <person name="Milhes M."/>
            <person name="Lampietro C."/>
            <person name="Lopez Roques C."/>
            <person name="Donnadieu C."/>
            <person name="Du K."/>
            <person name="Schartl M."/>
            <person name="Guiguen Y."/>
        </authorList>
    </citation>
    <scope>NUCLEOTIDE SEQUENCE [LARGE SCALE GENOMIC DNA]</scope>
    <source>
        <strain evidence="1">Hh-F2</strain>
        <tissue evidence="1">Blood</tissue>
    </source>
</reference>
<gene>
    <name evidence="1" type="ORF">HHUSO_G15262</name>
</gene>
<evidence type="ECO:0000313" key="2">
    <source>
        <dbReference type="Proteomes" id="UP001369086"/>
    </source>
</evidence>